<dbReference type="PROSITE" id="PS50983">
    <property type="entry name" value="FE_B12_PBP"/>
    <property type="match status" value="1"/>
</dbReference>
<dbReference type="SUPFAM" id="SSF53807">
    <property type="entry name" value="Helical backbone' metal receptor"/>
    <property type="match status" value="1"/>
</dbReference>
<dbReference type="PANTHER" id="PTHR30535">
    <property type="entry name" value="VITAMIN B12-BINDING PROTEIN"/>
    <property type="match status" value="1"/>
</dbReference>
<evidence type="ECO:0000259" key="1">
    <source>
        <dbReference type="PROSITE" id="PS50983"/>
    </source>
</evidence>
<protein>
    <submittedName>
        <fullName evidence="2">Iron complex transport system substrate-binding protein</fullName>
    </submittedName>
</protein>
<gene>
    <name evidence="2" type="ORF">EZS27_011179</name>
</gene>
<dbReference type="Pfam" id="PF01497">
    <property type="entry name" value="Peripla_BP_2"/>
    <property type="match status" value="1"/>
</dbReference>
<sequence>MKNKIISGCFWTIFLWMAGACIGREKSRQPAERDATFTTLQYAKGFDITHSSEYIKITVFNPWKSGEVYDTYYLVKDNQTIVPSGGHKIMIPVKSLMVNSATHLGFLDLLGETDKVTGVCSASYIYNPYILKGVEEGKIQDLGDAFNLDIERLLLLHPQAVMTSAYNTEDNNSKLMKQTGLTLLYNVEWQEKSLLGRAEWIKFVAAFFNKEALADSIFNDVVQRYNAVKAKADSVSIFPAILSGQDFRGAWSMPGGQSFNARLFRDAGAKYHYAGNNSSGSISTTIEEALIHFSQADVWVGVQASTLEELEKADKRYKLFKAYQRGNVYNTFRKTTLAGGNDYWESGVAHPDLLLSDMIKICHPDLLPDYELTYMERLTSK</sequence>
<name>A0A5J4S6G4_9ZZZZ</name>
<dbReference type="PROSITE" id="PS51257">
    <property type="entry name" value="PROKAR_LIPOPROTEIN"/>
    <property type="match status" value="1"/>
</dbReference>
<dbReference type="GO" id="GO:0071281">
    <property type="term" value="P:cellular response to iron ion"/>
    <property type="evidence" value="ECO:0007669"/>
    <property type="project" value="TreeGrafter"/>
</dbReference>
<dbReference type="InterPro" id="IPR002491">
    <property type="entry name" value="ABC_transptr_periplasmic_BD"/>
</dbReference>
<organism evidence="2">
    <name type="scientific">termite gut metagenome</name>
    <dbReference type="NCBI Taxonomy" id="433724"/>
    <lineage>
        <taxon>unclassified sequences</taxon>
        <taxon>metagenomes</taxon>
        <taxon>organismal metagenomes</taxon>
    </lineage>
</organism>
<dbReference type="EMBL" id="SNRY01000419">
    <property type="protein sequence ID" value="KAA6340983.1"/>
    <property type="molecule type" value="Genomic_DNA"/>
</dbReference>
<reference evidence="2" key="1">
    <citation type="submission" date="2019-03" db="EMBL/GenBank/DDBJ databases">
        <title>Single cell metagenomics reveals metabolic interactions within the superorganism composed of flagellate Streblomastix strix and complex community of Bacteroidetes bacteria on its surface.</title>
        <authorList>
            <person name="Treitli S.C."/>
            <person name="Kolisko M."/>
            <person name="Husnik F."/>
            <person name="Keeling P."/>
            <person name="Hampl V."/>
        </authorList>
    </citation>
    <scope>NUCLEOTIDE SEQUENCE</scope>
    <source>
        <strain evidence="2">STM</strain>
    </source>
</reference>
<accession>A0A5J4S6G4</accession>
<proteinExistence type="predicted"/>
<evidence type="ECO:0000313" key="2">
    <source>
        <dbReference type="EMBL" id="KAA6340983.1"/>
    </source>
</evidence>
<dbReference type="AlphaFoldDB" id="A0A5J4S6G4"/>
<dbReference type="PANTHER" id="PTHR30535:SF34">
    <property type="entry name" value="MOLYBDATE-BINDING PROTEIN MOLA"/>
    <property type="match status" value="1"/>
</dbReference>
<dbReference type="Gene3D" id="3.40.50.1980">
    <property type="entry name" value="Nitrogenase molybdenum iron protein domain"/>
    <property type="match status" value="2"/>
</dbReference>
<dbReference type="InterPro" id="IPR050902">
    <property type="entry name" value="ABC_Transporter_SBP"/>
</dbReference>
<feature type="domain" description="Fe/B12 periplasmic-binding" evidence="1">
    <location>
        <begin position="95"/>
        <end position="366"/>
    </location>
</feature>
<comment type="caution">
    <text evidence="2">The sequence shown here is derived from an EMBL/GenBank/DDBJ whole genome shotgun (WGS) entry which is preliminary data.</text>
</comment>